<dbReference type="FunCoup" id="O61740">
    <property type="interactions" value="2"/>
</dbReference>
<dbReference type="Proteomes" id="UP000001940">
    <property type="component" value="Chromosome I"/>
</dbReference>
<protein>
    <submittedName>
        <fullName evidence="1">Transposase</fullName>
    </submittedName>
</protein>
<proteinExistence type="predicted"/>
<dbReference type="CTD" id="181832"/>
<dbReference type="AGR" id="WB:WBGene00015020"/>
<dbReference type="InParanoid" id="O61740"/>
<evidence type="ECO:0000313" key="3">
    <source>
        <dbReference type="WormBase" id="B0205.5"/>
    </source>
</evidence>
<dbReference type="HOGENOM" id="CLU_3191807_0_0_1"/>
<dbReference type="EMBL" id="BX284601">
    <property type="protein sequence ID" value="CCD61300.2"/>
    <property type="molecule type" value="Genomic_DNA"/>
</dbReference>
<dbReference type="KEGG" id="cel:CELE_B0205.5"/>
<accession>O61740</accession>
<name>O61740_CAEEL</name>
<sequence length="32" mass="3801">MLNERMIEHVKSKLTKRGVKVWDKLASRVSFL</sequence>
<dbReference type="AlphaFoldDB" id="O61740"/>
<keyword evidence="2" id="KW-1185">Reference proteome</keyword>
<evidence type="ECO:0000313" key="1">
    <source>
        <dbReference type="EMBL" id="CCD61300.2"/>
    </source>
</evidence>
<dbReference type="GeneID" id="181832"/>
<dbReference type="UCSC" id="B0205.5">
    <property type="organism name" value="c. elegans"/>
</dbReference>
<dbReference type="PaxDb" id="6239-B0205.5"/>
<dbReference type="PIR" id="A87912">
    <property type="entry name" value="A87912"/>
</dbReference>
<dbReference type="Bgee" id="WBGene00015020">
    <property type="expression patterns" value="Expressed in pharyngeal muscle cell (C elegans) and 3 other cell types or tissues"/>
</dbReference>
<dbReference type="SMR" id="O61740"/>
<reference evidence="1 2" key="1">
    <citation type="journal article" date="1998" name="Science">
        <title>Genome sequence of the nematode C. elegans: a platform for investigating biology.</title>
        <authorList>
            <consortium name="The C. elegans sequencing consortium"/>
            <person name="Sulson J.E."/>
            <person name="Waterston R."/>
        </authorList>
    </citation>
    <scope>NUCLEOTIDE SEQUENCE [LARGE SCALE GENOMIC DNA]</scope>
    <source>
        <strain evidence="1 2">Bristol N2</strain>
    </source>
</reference>
<organism evidence="1 2">
    <name type="scientific">Caenorhabditis elegans</name>
    <dbReference type="NCBI Taxonomy" id="6239"/>
    <lineage>
        <taxon>Eukaryota</taxon>
        <taxon>Metazoa</taxon>
        <taxon>Ecdysozoa</taxon>
        <taxon>Nematoda</taxon>
        <taxon>Chromadorea</taxon>
        <taxon>Rhabditida</taxon>
        <taxon>Rhabditina</taxon>
        <taxon>Rhabditomorpha</taxon>
        <taxon>Rhabditoidea</taxon>
        <taxon>Rhabditidae</taxon>
        <taxon>Peloderinae</taxon>
        <taxon>Caenorhabditis</taxon>
    </lineage>
</organism>
<dbReference type="RefSeq" id="NP_001361912.1">
    <property type="nucleotide sequence ID" value="NM_001375221.2"/>
</dbReference>
<gene>
    <name evidence="1 3" type="ORF">B0205.5</name>
    <name evidence="1" type="ORF">CELE_B0205.5</name>
</gene>
<dbReference type="WormBase" id="B0205.5">
    <property type="protein sequence ID" value="CE53726"/>
    <property type="gene ID" value="WBGene00015020"/>
</dbReference>
<evidence type="ECO:0000313" key="2">
    <source>
        <dbReference type="Proteomes" id="UP000001940"/>
    </source>
</evidence>